<feature type="compositionally biased region" description="Low complexity" evidence="10">
    <location>
        <begin position="1107"/>
        <end position="1124"/>
    </location>
</feature>
<dbReference type="GO" id="GO:0031490">
    <property type="term" value="F:chromatin DNA binding"/>
    <property type="evidence" value="ECO:0007669"/>
    <property type="project" value="TreeGrafter"/>
</dbReference>
<dbReference type="GO" id="GO:0000978">
    <property type="term" value="F:RNA polymerase II cis-regulatory region sequence-specific DNA binding"/>
    <property type="evidence" value="ECO:0007669"/>
    <property type="project" value="TreeGrafter"/>
</dbReference>
<dbReference type="FunFam" id="1.25.40.10:FF:000403">
    <property type="entry name" value="General transcriptional repressor, putative"/>
    <property type="match status" value="1"/>
</dbReference>
<feature type="region of interest" description="Disordered" evidence="10">
    <location>
        <begin position="1"/>
        <end position="78"/>
    </location>
</feature>
<dbReference type="InterPro" id="IPR051630">
    <property type="entry name" value="Corepressor-Demethylase"/>
</dbReference>
<feature type="compositionally biased region" description="Basic and acidic residues" evidence="10">
    <location>
        <begin position="560"/>
        <end position="582"/>
    </location>
</feature>
<dbReference type="InterPro" id="IPR019734">
    <property type="entry name" value="TPR_rpt"/>
</dbReference>
<dbReference type="GO" id="GO:0017053">
    <property type="term" value="C:transcription repressor complex"/>
    <property type="evidence" value="ECO:0007669"/>
    <property type="project" value="TreeGrafter"/>
</dbReference>
<evidence type="ECO:0000313" key="12">
    <source>
        <dbReference type="EMBL" id="KIK02321.1"/>
    </source>
</evidence>
<feature type="compositionally biased region" description="Pro residues" evidence="10">
    <location>
        <begin position="658"/>
        <end position="668"/>
    </location>
</feature>
<feature type="compositionally biased region" description="Basic residues" evidence="10">
    <location>
        <begin position="876"/>
        <end position="886"/>
    </location>
</feature>
<dbReference type="PROSITE" id="PS50293">
    <property type="entry name" value="TPR_REGION"/>
    <property type="match status" value="1"/>
</dbReference>
<dbReference type="OrthoDB" id="418911at2759"/>
<feature type="compositionally biased region" description="Polar residues" evidence="10">
    <location>
        <begin position="1094"/>
        <end position="1105"/>
    </location>
</feature>
<feature type="repeat" description="TPR" evidence="9">
    <location>
        <begin position="159"/>
        <end position="192"/>
    </location>
</feature>
<evidence type="ECO:0000259" key="11">
    <source>
        <dbReference type="Pfam" id="PF23914"/>
    </source>
</evidence>
<dbReference type="HOGENOM" id="CLU_006762_1_1_1"/>
<keyword evidence="5" id="KW-0805">Transcription regulation</keyword>
<reference evidence="12 13" key="1">
    <citation type="submission" date="2014-04" db="EMBL/GenBank/DDBJ databases">
        <authorList>
            <consortium name="DOE Joint Genome Institute"/>
            <person name="Kuo A."/>
            <person name="Kohler A."/>
            <person name="Nagy L.G."/>
            <person name="Floudas D."/>
            <person name="Copeland A."/>
            <person name="Barry K.W."/>
            <person name="Cichocki N."/>
            <person name="Veneault-Fourrey C."/>
            <person name="LaButti K."/>
            <person name="Lindquist E.A."/>
            <person name="Lipzen A."/>
            <person name="Lundell T."/>
            <person name="Morin E."/>
            <person name="Murat C."/>
            <person name="Sun H."/>
            <person name="Tunlid A."/>
            <person name="Henrissat B."/>
            <person name="Grigoriev I.V."/>
            <person name="Hibbett D.S."/>
            <person name="Martin F."/>
            <person name="Nordberg H.P."/>
            <person name="Cantor M.N."/>
            <person name="Hua S.X."/>
        </authorList>
    </citation>
    <scope>NUCLEOTIDE SEQUENCE [LARGE SCALE GENOMIC DNA]</scope>
    <source>
        <strain evidence="12 13">LaAM-08-1</strain>
    </source>
</reference>
<feature type="repeat" description="TPR" evidence="9">
    <location>
        <begin position="272"/>
        <end position="305"/>
    </location>
</feature>
<feature type="domain" description="Cytochrome c-type biogenesis protein H TPR" evidence="11">
    <location>
        <begin position="90"/>
        <end position="191"/>
    </location>
</feature>
<feature type="compositionally biased region" description="Basic and acidic residues" evidence="10">
    <location>
        <begin position="1019"/>
        <end position="1034"/>
    </location>
</feature>
<dbReference type="PANTHER" id="PTHR14017">
    <property type="entry name" value="LYSINE-SPECIFIC DEMETHYLASE"/>
    <property type="match status" value="1"/>
</dbReference>
<dbReference type="InterPro" id="IPR056413">
    <property type="entry name" value="TPR_CcmH_CycH"/>
</dbReference>
<dbReference type="SUPFAM" id="SSF81901">
    <property type="entry name" value="HCP-like"/>
    <property type="match status" value="1"/>
</dbReference>
<evidence type="ECO:0000256" key="2">
    <source>
        <dbReference type="ARBA" id="ARBA00022491"/>
    </source>
</evidence>
<feature type="compositionally biased region" description="Polar residues" evidence="10">
    <location>
        <begin position="965"/>
        <end position="975"/>
    </location>
</feature>
<dbReference type="GO" id="GO:0005634">
    <property type="term" value="C:nucleus"/>
    <property type="evidence" value="ECO:0007669"/>
    <property type="project" value="UniProtKB-SubCell"/>
</dbReference>
<feature type="repeat" description="TPR" evidence="9">
    <location>
        <begin position="235"/>
        <end position="268"/>
    </location>
</feature>
<keyword evidence="4 9" id="KW-0802">TPR repeat</keyword>
<feature type="compositionally biased region" description="Pro residues" evidence="10">
    <location>
        <begin position="1071"/>
        <end position="1088"/>
    </location>
</feature>
<dbReference type="PANTHER" id="PTHR14017:SF1">
    <property type="entry name" value="LD02225P"/>
    <property type="match status" value="1"/>
</dbReference>
<dbReference type="Pfam" id="PF23914">
    <property type="entry name" value="TPR_CcmH_CycH"/>
    <property type="match status" value="1"/>
</dbReference>
<evidence type="ECO:0000256" key="5">
    <source>
        <dbReference type="ARBA" id="ARBA00023015"/>
    </source>
</evidence>
<dbReference type="GO" id="GO:0000122">
    <property type="term" value="P:negative regulation of transcription by RNA polymerase II"/>
    <property type="evidence" value="ECO:0007669"/>
    <property type="project" value="TreeGrafter"/>
</dbReference>
<evidence type="ECO:0000256" key="4">
    <source>
        <dbReference type="ARBA" id="ARBA00022803"/>
    </source>
</evidence>
<comment type="subcellular location">
    <subcellularLocation>
        <location evidence="1">Nucleus</location>
    </subcellularLocation>
</comment>
<keyword evidence="6" id="KW-0804">Transcription</keyword>
<keyword evidence="2" id="KW-0678">Repressor</keyword>
<evidence type="ECO:0000256" key="9">
    <source>
        <dbReference type="PROSITE-ProRule" id="PRU00339"/>
    </source>
</evidence>
<dbReference type="STRING" id="1095629.A0A0C9XBR7"/>
<comment type="similarity">
    <text evidence="8">Belongs to the CYC8/SSN6 family.</text>
</comment>
<organism evidence="12 13">
    <name type="scientific">Laccaria amethystina LaAM-08-1</name>
    <dbReference type="NCBI Taxonomy" id="1095629"/>
    <lineage>
        <taxon>Eukaryota</taxon>
        <taxon>Fungi</taxon>
        <taxon>Dikarya</taxon>
        <taxon>Basidiomycota</taxon>
        <taxon>Agaricomycotina</taxon>
        <taxon>Agaricomycetes</taxon>
        <taxon>Agaricomycetidae</taxon>
        <taxon>Agaricales</taxon>
        <taxon>Agaricineae</taxon>
        <taxon>Hydnangiaceae</taxon>
        <taxon>Laccaria</taxon>
    </lineage>
</organism>
<feature type="repeat" description="TPR" evidence="9">
    <location>
        <begin position="378"/>
        <end position="411"/>
    </location>
</feature>
<feature type="region of interest" description="Disordered" evidence="10">
    <location>
        <begin position="506"/>
        <end position="940"/>
    </location>
</feature>
<protein>
    <recommendedName>
        <fullName evidence="11">Cytochrome c-type biogenesis protein H TPR domain-containing protein</fullName>
    </recommendedName>
</protein>
<feature type="compositionally biased region" description="Polar residues" evidence="10">
    <location>
        <begin position="984"/>
        <end position="1008"/>
    </location>
</feature>
<feature type="compositionally biased region" description="Low complexity" evidence="10">
    <location>
        <begin position="901"/>
        <end position="933"/>
    </location>
</feature>
<evidence type="ECO:0000256" key="6">
    <source>
        <dbReference type="ARBA" id="ARBA00023163"/>
    </source>
</evidence>
<evidence type="ECO:0000256" key="8">
    <source>
        <dbReference type="ARBA" id="ARBA00061082"/>
    </source>
</evidence>
<dbReference type="Pfam" id="PF00515">
    <property type="entry name" value="TPR_1"/>
    <property type="match status" value="1"/>
</dbReference>
<dbReference type="InterPro" id="IPR011990">
    <property type="entry name" value="TPR-like_helical_dom_sf"/>
</dbReference>
<feature type="compositionally biased region" description="Low complexity" evidence="10">
    <location>
        <begin position="62"/>
        <end position="74"/>
    </location>
</feature>
<evidence type="ECO:0000256" key="1">
    <source>
        <dbReference type="ARBA" id="ARBA00004123"/>
    </source>
</evidence>
<feature type="region of interest" description="Disordered" evidence="10">
    <location>
        <begin position="955"/>
        <end position="1171"/>
    </location>
</feature>
<evidence type="ECO:0000256" key="3">
    <source>
        <dbReference type="ARBA" id="ARBA00022737"/>
    </source>
</evidence>
<dbReference type="SUPFAM" id="SSF48452">
    <property type="entry name" value="TPR-like"/>
    <property type="match status" value="1"/>
</dbReference>
<proteinExistence type="inferred from homology"/>
<gene>
    <name evidence="12" type="ORF">K443DRAFT_677710</name>
</gene>
<evidence type="ECO:0000256" key="7">
    <source>
        <dbReference type="ARBA" id="ARBA00023242"/>
    </source>
</evidence>
<feature type="compositionally biased region" description="Basic and acidic residues" evidence="10">
    <location>
        <begin position="768"/>
        <end position="791"/>
    </location>
</feature>
<dbReference type="EMBL" id="KN838594">
    <property type="protein sequence ID" value="KIK02321.1"/>
    <property type="molecule type" value="Genomic_DNA"/>
</dbReference>
<sequence>MSHRHISRQSDRDVRMQDPPAPGHPHLMSHPPQAQPHPPHHMNGNSSIPPASGPISNGSNTISPTAVASSVPSSVHPPPSSIIHKLNIANEKTWLLIGRVAEQMGDLEHALSAYENALRHNPMSLSGLTQVAGIARIKENYPKAIDYFQRVLGLQEENGEVWSALGHCYLMQDDLQKAYSAYQQALYLLPNPKEDPKLWYGIGILYDRYGSLDHAEEAFSSVLRMDKDLDFDKANEILFRLGIIYKQQGKYEDSLGCFDRILRNPPSPLAHADIWFQIGHVYEQQKNHVSAKDAYERVVADNPGHAKVLQQLGWLYHQDGSSFQNQDLAIQYLTKSLEADPSDAQSWYLLGRAYMAGQKYNKAYEAYQQAVYRDGRNPTFWCSIGVLYFQINQFRDALDAYSRAIRINPYISEVWFDLGSLYESCNNQITDAIDAYARASELDPNNPAISQRLQLLKTAQATGGQLPAAPGPQDVHPTAYASAVVPPPGLNGPPLLLQSATHRPVFRTDSRGPSAEIPLPPPQANSGIQSSPPFRGGPPPPVILDDSRHIPSHTPLAPMEVDRPPPHGRDYAHPSHREREVPSRGPVSHHNLLLQHPPPQQHPTSDDPRNGGHQHYFRRPRSRSPTPPAHNNHSRSPLAFQSYPPPGRQAVGPAQPSATPPQHSPRPHPSVDHTRPAEPDGSWDRRAPLDQRDWDRAERERRPRHNGEYPPPTSTHQPFYTPRSPGGHLPHSPSERSPRPQVPRYWDSKNAGGPPHTHTHRPSPPPPLHHEGSSRRYDPRYDARDAREYGSDIRGYPGSPEGMRNSMRNPPPPHLTMGSNRRSESPHPSSHLPELKDRRRRSTKEKDLEMQPQNQGLPHPQLPPPQTPVVQDPSKKERRKRGLHRRTKEEQGESETPKTFGPASPEPASSNGSGSSRSVQPSPTAAAARPPSRVVDEDYDEGVADALMGLASYRAPDLAAPSDGPTHSPTISSGSRHSDPSPQPLQSHRNSVSSTRSHASPTLQTTQLKRARSPGSEESDNKRSRIENRVDVKHRVSSTSIEGRTPVPSTRPSPIPFRTQPHSPETRQPHDYPPSPPIPAVVLPPHPRPIGAGLSQTHGSGSTSLALPPIATLSPTSTAPSPSAHGDHERMQVDGNRSASPPSRVKLPDMTPSLRSPKHTPSPPSDKKEAA</sequence>
<keyword evidence="7" id="KW-0539">Nucleus</keyword>
<accession>A0A0C9XBR7</accession>
<keyword evidence="3" id="KW-0677">Repeat</keyword>
<dbReference type="Pfam" id="PF13432">
    <property type="entry name" value="TPR_16"/>
    <property type="match status" value="2"/>
</dbReference>
<feature type="compositionally biased region" description="Basic and acidic residues" evidence="10">
    <location>
        <begin position="669"/>
        <end position="707"/>
    </location>
</feature>
<dbReference type="SMART" id="SM00028">
    <property type="entry name" value="TPR"/>
    <property type="match status" value="10"/>
</dbReference>
<evidence type="ECO:0000256" key="10">
    <source>
        <dbReference type="SAM" id="MobiDB-lite"/>
    </source>
</evidence>
<feature type="repeat" description="TPR" evidence="9">
    <location>
        <begin position="196"/>
        <end position="229"/>
    </location>
</feature>
<dbReference type="AlphaFoldDB" id="A0A0C9XBR7"/>
<keyword evidence="13" id="KW-1185">Reference proteome</keyword>
<feature type="compositionally biased region" description="Polar residues" evidence="10">
    <location>
        <begin position="1037"/>
        <end position="1048"/>
    </location>
</feature>
<feature type="compositionally biased region" description="Polar residues" evidence="10">
    <location>
        <begin position="43"/>
        <end position="61"/>
    </location>
</feature>
<feature type="repeat" description="TPR" evidence="9">
    <location>
        <begin position="91"/>
        <end position="124"/>
    </location>
</feature>
<dbReference type="Proteomes" id="UP000054477">
    <property type="component" value="Unassembled WGS sequence"/>
</dbReference>
<evidence type="ECO:0000313" key="13">
    <source>
        <dbReference type="Proteomes" id="UP000054477"/>
    </source>
</evidence>
<dbReference type="FunFam" id="1.25.40.10:FF:000078">
    <property type="entry name" value="Transcriptional corepressor Cyc8"/>
    <property type="match status" value="1"/>
</dbReference>
<reference evidence="13" key="2">
    <citation type="submission" date="2015-01" db="EMBL/GenBank/DDBJ databases">
        <title>Evolutionary Origins and Diversification of the Mycorrhizal Mutualists.</title>
        <authorList>
            <consortium name="DOE Joint Genome Institute"/>
            <consortium name="Mycorrhizal Genomics Consortium"/>
            <person name="Kohler A."/>
            <person name="Kuo A."/>
            <person name="Nagy L.G."/>
            <person name="Floudas D."/>
            <person name="Copeland A."/>
            <person name="Barry K.W."/>
            <person name="Cichocki N."/>
            <person name="Veneault-Fourrey C."/>
            <person name="LaButti K."/>
            <person name="Lindquist E.A."/>
            <person name="Lipzen A."/>
            <person name="Lundell T."/>
            <person name="Morin E."/>
            <person name="Murat C."/>
            <person name="Riley R."/>
            <person name="Ohm R."/>
            <person name="Sun H."/>
            <person name="Tunlid A."/>
            <person name="Henrissat B."/>
            <person name="Grigoriev I.V."/>
            <person name="Hibbett D.S."/>
            <person name="Martin F."/>
        </authorList>
    </citation>
    <scope>NUCLEOTIDE SEQUENCE [LARGE SCALE GENOMIC DNA]</scope>
    <source>
        <strain evidence="13">LaAM-08-1</strain>
    </source>
</reference>
<name>A0A0C9XBR7_9AGAR</name>
<dbReference type="Gene3D" id="1.25.40.10">
    <property type="entry name" value="Tetratricopeptide repeat domain"/>
    <property type="match status" value="2"/>
</dbReference>
<feature type="repeat" description="TPR" evidence="9">
    <location>
        <begin position="344"/>
        <end position="377"/>
    </location>
</feature>
<dbReference type="PROSITE" id="PS50005">
    <property type="entry name" value="TPR"/>
    <property type="match status" value="7"/>
</dbReference>
<feature type="region of interest" description="Disordered" evidence="10">
    <location>
        <begin position="463"/>
        <end position="486"/>
    </location>
</feature>